<name>A0A816N2D0_BRANA</name>
<dbReference type="AlphaFoldDB" id="A0A816N2D0"/>
<accession>A0A816N2D0</accession>
<dbReference type="EMBL" id="HG994371">
    <property type="protein sequence ID" value="CAF2004055.1"/>
    <property type="molecule type" value="Genomic_DNA"/>
</dbReference>
<keyword evidence="1" id="KW-1133">Transmembrane helix</keyword>
<gene>
    <name evidence="2" type="ORF">DARMORV10_C07P35630.1</name>
</gene>
<organism evidence="2">
    <name type="scientific">Brassica napus</name>
    <name type="common">Rape</name>
    <dbReference type="NCBI Taxonomy" id="3708"/>
    <lineage>
        <taxon>Eukaryota</taxon>
        <taxon>Viridiplantae</taxon>
        <taxon>Streptophyta</taxon>
        <taxon>Embryophyta</taxon>
        <taxon>Tracheophyta</taxon>
        <taxon>Spermatophyta</taxon>
        <taxon>Magnoliopsida</taxon>
        <taxon>eudicotyledons</taxon>
        <taxon>Gunneridae</taxon>
        <taxon>Pentapetalae</taxon>
        <taxon>rosids</taxon>
        <taxon>malvids</taxon>
        <taxon>Brassicales</taxon>
        <taxon>Brassicaceae</taxon>
        <taxon>Brassiceae</taxon>
        <taxon>Brassica</taxon>
    </lineage>
</organism>
<evidence type="ECO:0000313" key="2">
    <source>
        <dbReference type="EMBL" id="CAF2004055.1"/>
    </source>
</evidence>
<keyword evidence="1" id="KW-0812">Transmembrane</keyword>
<proteinExistence type="predicted"/>
<keyword evidence="1" id="KW-0472">Membrane</keyword>
<protein>
    <submittedName>
        <fullName evidence="2">(rape) hypothetical protein</fullName>
    </submittedName>
</protein>
<dbReference type="Proteomes" id="UP001295469">
    <property type="component" value="Chromosome C07"/>
</dbReference>
<evidence type="ECO:0000256" key="1">
    <source>
        <dbReference type="SAM" id="Phobius"/>
    </source>
</evidence>
<sequence length="74" mass="8505">MCGQSMVEQSGIPSARKYTAKNTRTSTHCRLITKSVSFFLCIYIKIISMFVWSLITICRNQDSSFRDPSSNYRV</sequence>
<reference evidence="2" key="1">
    <citation type="submission" date="2021-01" db="EMBL/GenBank/DDBJ databases">
        <authorList>
            <consortium name="Genoscope - CEA"/>
            <person name="William W."/>
        </authorList>
    </citation>
    <scope>NUCLEOTIDE SEQUENCE</scope>
</reference>
<feature type="transmembrane region" description="Helical" evidence="1">
    <location>
        <begin position="36"/>
        <end position="55"/>
    </location>
</feature>